<dbReference type="NCBIfam" id="TIGR00474">
    <property type="entry name" value="selA"/>
    <property type="match status" value="1"/>
</dbReference>
<evidence type="ECO:0000256" key="5">
    <source>
        <dbReference type="ARBA" id="ARBA00022917"/>
    </source>
</evidence>
<dbReference type="PANTHER" id="PTHR32328:SF0">
    <property type="entry name" value="L-SERYL-TRNA(SEC) SELENIUM TRANSFERASE"/>
    <property type="match status" value="1"/>
</dbReference>
<dbReference type="InterPro" id="IPR015421">
    <property type="entry name" value="PyrdxlP-dep_Trfase_major"/>
</dbReference>
<dbReference type="InterPro" id="IPR015424">
    <property type="entry name" value="PyrdxlP-dep_Trfase"/>
</dbReference>
<dbReference type="Proteomes" id="UP000290172">
    <property type="component" value="Unassembled WGS sequence"/>
</dbReference>
<evidence type="ECO:0000256" key="9">
    <source>
        <dbReference type="PIRSR" id="PIRSR618319-50"/>
    </source>
</evidence>
<feature type="modified residue" description="N6-(pyridoxal phosphate)lysine" evidence="8 9">
    <location>
        <position position="286"/>
    </location>
</feature>
<dbReference type="Gene3D" id="3.40.640.10">
    <property type="entry name" value="Type I PLP-dependent aspartate aminotransferase-like (Major domain)"/>
    <property type="match status" value="1"/>
</dbReference>
<comment type="pathway">
    <text evidence="8">Aminoacyl-tRNA biosynthesis; selenocysteinyl-tRNA(Sec) biosynthesis; selenocysteinyl-tRNA(Sec) from L-seryl-tRNA(Sec) (bacterial route): step 1/1.</text>
</comment>
<keyword evidence="5 8" id="KW-0648">Protein biosynthesis</keyword>
<evidence type="ECO:0000256" key="3">
    <source>
        <dbReference type="ARBA" id="ARBA00022679"/>
    </source>
</evidence>
<dbReference type="UniPathway" id="UPA00906">
    <property type="reaction ID" value="UER00896"/>
</dbReference>
<evidence type="ECO:0000256" key="10">
    <source>
        <dbReference type="SAM" id="Coils"/>
    </source>
</evidence>
<dbReference type="GO" id="GO:0001514">
    <property type="term" value="P:selenocysteine incorporation"/>
    <property type="evidence" value="ECO:0007669"/>
    <property type="project" value="UniProtKB-UniRule"/>
</dbReference>
<dbReference type="Gene3D" id="3.90.1150.180">
    <property type="match status" value="1"/>
</dbReference>
<comment type="similarity">
    <text evidence="7 8">Belongs to the SelA family.</text>
</comment>
<evidence type="ECO:0000256" key="1">
    <source>
        <dbReference type="ARBA" id="ARBA00001933"/>
    </source>
</evidence>
<dbReference type="InterPro" id="IPR004534">
    <property type="entry name" value="SelA_trans"/>
</dbReference>
<dbReference type="EMBL" id="PDKJ01000016">
    <property type="protein sequence ID" value="RXJ66305.1"/>
    <property type="molecule type" value="Genomic_DNA"/>
</dbReference>
<gene>
    <name evidence="8" type="primary">selA</name>
    <name evidence="11" type="ORF">CRV08_13320</name>
</gene>
<evidence type="ECO:0000313" key="12">
    <source>
        <dbReference type="Proteomes" id="UP000290172"/>
    </source>
</evidence>
<keyword evidence="3 8" id="KW-0808">Transferase</keyword>
<comment type="cofactor">
    <cofactor evidence="1 8 9">
        <name>pyridoxal 5'-phosphate</name>
        <dbReference type="ChEBI" id="CHEBI:597326"/>
    </cofactor>
</comment>
<dbReference type="PANTHER" id="PTHR32328">
    <property type="entry name" value="L-SERYL-TRNA(SEC) SELENIUM TRANSFERASE"/>
    <property type="match status" value="1"/>
</dbReference>
<evidence type="ECO:0000256" key="7">
    <source>
        <dbReference type="ARBA" id="ARBA00044507"/>
    </source>
</evidence>
<evidence type="ECO:0000256" key="6">
    <source>
        <dbReference type="ARBA" id="ARBA00023266"/>
    </source>
</evidence>
<dbReference type="GO" id="GO:0004125">
    <property type="term" value="F:L-seryl-tRNA(Sec) selenium transferase activity"/>
    <property type="evidence" value="ECO:0007669"/>
    <property type="project" value="UniProtKB-UniRule"/>
</dbReference>
<dbReference type="GO" id="GO:0005737">
    <property type="term" value="C:cytoplasm"/>
    <property type="evidence" value="ECO:0007669"/>
    <property type="project" value="UniProtKB-SubCell"/>
</dbReference>
<keyword evidence="2 8" id="KW-0963">Cytoplasm</keyword>
<reference evidence="11 12" key="1">
    <citation type="submission" date="2017-10" db="EMBL/GenBank/DDBJ databases">
        <title>Genomics of the genus Arcobacter.</title>
        <authorList>
            <person name="Perez-Cataluna A."/>
            <person name="Figueras M.J."/>
        </authorList>
    </citation>
    <scope>NUCLEOTIDE SEQUENCE [LARGE SCALE GENOMIC DNA]</scope>
    <source>
        <strain evidence="11 12">CECT 8993</strain>
    </source>
</reference>
<dbReference type="SUPFAM" id="SSF53383">
    <property type="entry name" value="PLP-dependent transferases"/>
    <property type="match status" value="1"/>
</dbReference>
<dbReference type="RefSeq" id="WP_128982944.1">
    <property type="nucleotide sequence ID" value="NZ_PDKJ01000016.1"/>
</dbReference>
<dbReference type="GO" id="GO:0001717">
    <property type="term" value="P:conversion of seryl-tRNAsec to selenocys-tRNAsec"/>
    <property type="evidence" value="ECO:0007669"/>
    <property type="project" value="UniProtKB-UniRule"/>
</dbReference>
<evidence type="ECO:0000313" key="11">
    <source>
        <dbReference type="EMBL" id="RXJ66305.1"/>
    </source>
</evidence>
<feature type="coiled-coil region" evidence="10">
    <location>
        <begin position="343"/>
        <end position="370"/>
    </location>
</feature>
<sequence length="449" mass="50683">MILLKSIPKVDKFVSNPAFENCSKQLIISIVKELFENLREEILSQKIDSINEEELISKTLDKYNEITSSSLKKVINATGVIIHTNLGRSLIDKNVFDRVKEIATSYNNLEYNLEEGKRGERYAHISKIVCRLLGCEDVLIVNNNASAVFLVLNTFAKNKEVIVSRGELVEIGGSFRIPDVMNSSGAILKEIGTTNKTHTKDYLNSINENTAMLMKVHKSNYSIEGFSQEVGFEKIIEMASENSLIDYYDMGSGHIVDLPYGLQNKEPSVLDYMKFNPSLLSFSGDKLLGSVQAGIIVGKKKYIEKLKKNQLLRMLRVDKLTLALLEESMKALLLEKYEEIPTLKMLFKTTDELKENAAKLKNEIDSLCKCSLVNTSTLIGGGTTPNQRIPSVALSIQIKNYKPNKIEQLFRENKIIGRIENDKFLLDFKTIQDDEIKIIVEKIKEIING</sequence>
<accession>A0A4Q0Y8Y7</accession>
<comment type="catalytic activity">
    <reaction evidence="8">
        <text>L-seryl-tRNA(Sec) + selenophosphate + H(+) = L-selenocysteinyl-tRNA(Sec) + phosphate</text>
        <dbReference type="Rhea" id="RHEA:22728"/>
        <dbReference type="Rhea" id="RHEA-COMP:9742"/>
        <dbReference type="Rhea" id="RHEA-COMP:9743"/>
        <dbReference type="ChEBI" id="CHEBI:15378"/>
        <dbReference type="ChEBI" id="CHEBI:16144"/>
        <dbReference type="ChEBI" id="CHEBI:43474"/>
        <dbReference type="ChEBI" id="CHEBI:78533"/>
        <dbReference type="ChEBI" id="CHEBI:78573"/>
        <dbReference type="EC" id="2.9.1.1"/>
    </reaction>
</comment>
<keyword evidence="6 8" id="KW-0711">Selenium</keyword>
<comment type="caution">
    <text evidence="11">The sequence shown here is derived from an EMBL/GenBank/DDBJ whole genome shotgun (WGS) entry which is preliminary data.</text>
</comment>
<dbReference type="AlphaFoldDB" id="A0A4Q0Y8Y7"/>
<dbReference type="InterPro" id="IPR018319">
    <property type="entry name" value="SelA-like"/>
</dbReference>
<evidence type="ECO:0000256" key="8">
    <source>
        <dbReference type="HAMAP-Rule" id="MF_00423"/>
    </source>
</evidence>
<evidence type="ECO:0000256" key="4">
    <source>
        <dbReference type="ARBA" id="ARBA00022898"/>
    </source>
</evidence>
<comment type="subcellular location">
    <subcellularLocation>
        <location evidence="8">Cytoplasm</location>
    </subcellularLocation>
</comment>
<dbReference type="EC" id="2.9.1.1" evidence="8"/>
<keyword evidence="4 8" id="KW-0663">Pyridoxal phosphate</keyword>
<keyword evidence="10" id="KW-0175">Coiled coil</keyword>
<organism evidence="11 12">
    <name type="scientific">Halarcobacter ebronensis</name>
    <dbReference type="NCBI Taxonomy" id="1462615"/>
    <lineage>
        <taxon>Bacteria</taxon>
        <taxon>Pseudomonadati</taxon>
        <taxon>Campylobacterota</taxon>
        <taxon>Epsilonproteobacteria</taxon>
        <taxon>Campylobacterales</taxon>
        <taxon>Arcobacteraceae</taxon>
        <taxon>Halarcobacter</taxon>
    </lineage>
</organism>
<dbReference type="Pfam" id="PF03841">
    <property type="entry name" value="SelA"/>
    <property type="match status" value="1"/>
</dbReference>
<evidence type="ECO:0000256" key="2">
    <source>
        <dbReference type="ARBA" id="ARBA00022490"/>
    </source>
</evidence>
<proteinExistence type="inferred from homology"/>
<protein>
    <recommendedName>
        <fullName evidence="8">L-seryl-tRNA(Sec) selenium transferase</fullName>
        <ecNumber evidence="8">2.9.1.1</ecNumber>
    </recommendedName>
    <alternativeName>
        <fullName evidence="8">Selenocysteine synthase</fullName>
        <shortName evidence="8">Sec synthase</shortName>
    </alternativeName>
    <alternativeName>
        <fullName evidence="8">Selenocysteinyl-tRNA(Sec) synthase</fullName>
    </alternativeName>
</protein>
<comment type="function">
    <text evidence="8">Converts seryl-tRNA(Sec) to selenocysteinyl-tRNA(Sec) required for selenoprotein biosynthesis.</text>
</comment>
<name>A0A4Q0Y8Y7_9BACT</name>
<dbReference type="HAMAP" id="MF_00423">
    <property type="entry name" value="SelA"/>
    <property type="match status" value="1"/>
</dbReference>